<accession>A0A7W4KAJ8</accession>
<keyword evidence="6" id="KW-1185">Reference proteome</keyword>
<dbReference type="Pfam" id="PF01638">
    <property type="entry name" value="HxlR"/>
    <property type="match status" value="1"/>
</dbReference>
<evidence type="ECO:0000259" key="4">
    <source>
        <dbReference type="PROSITE" id="PS51118"/>
    </source>
</evidence>
<proteinExistence type="predicted"/>
<dbReference type="GO" id="GO:0003677">
    <property type="term" value="F:DNA binding"/>
    <property type="evidence" value="ECO:0007669"/>
    <property type="project" value="UniProtKB-KW"/>
</dbReference>
<feature type="domain" description="HTH hxlR-type" evidence="4">
    <location>
        <begin position="24"/>
        <end position="124"/>
    </location>
</feature>
<dbReference type="InterPro" id="IPR036390">
    <property type="entry name" value="WH_DNA-bd_sf"/>
</dbReference>
<protein>
    <submittedName>
        <fullName evidence="5">MarR family transcriptional regulator</fullName>
    </submittedName>
</protein>
<dbReference type="InterPro" id="IPR002577">
    <property type="entry name" value="HTH_HxlR"/>
</dbReference>
<dbReference type="PANTHER" id="PTHR33204">
    <property type="entry name" value="TRANSCRIPTIONAL REGULATOR, MARR FAMILY"/>
    <property type="match status" value="1"/>
</dbReference>
<dbReference type="InterPro" id="IPR036388">
    <property type="entry name" value="WH-like_DNA-bd_sf"/>
</dbReference>
<keyword evidence="2" id="KW-0238">DNA-binding</keyword>
<keyword evidence="1" id="KW-0805">Transcription regulation</keyword>
<reference evidence="5 6" key="1">
    <citation type="submission" date="2020-04" db="EMBL/GenBank/DDBJ databases">
        <title>Description of novel Gluconacetobacter.</title>
        <authorList>
            <person name="Sombolestani A."/>
        </authorList>
    </citation>
    <scope>NUCLEOTIDE SEQUENCE [LARGE SCALE GENOMIC DNA]</scope>
    <source>
        <strain evidence="5 6">LMG 27802</strain>
    </source>
</reference>
<evidence type="ECO:0000256" key="1">
    <source>
        <dbReference type="ARBA" id="ARBA00023015"/>
    </source>
</evidence>
<evidence type="ECO:0000256" key="2">
    <source>
        <dbReference type="ARBA" id="ARBA00023125"/>
    </source>
</evidence>
<dbReference type="Gene3D" id="1.10.10.10">
    <property type="entry name" value="Winged helix-like DNA-binding domain superfamily/Winged helix DNA-binding domain"/>
    <property type="match status" value="1"/>
</dbReference>
<sequence>MTRTHKKVRRLLLGKVKYTASTAADGVQQAFRMLEGRWKLVILFHLFGGKLLRFSELERAIPGVSQKMLIQQLRQLESDGIVRRIVHHQVPPKVEYGLTDWGQSLCPALDVLLTWADQQGEHRV</sequence>
<gene>
    <name evidence="5" type="ORF">HLH28_17585</name>
</gene>
<dbReference type="AlphaFoldDB" id="A0A7W4KAJ8"/>
<organism evidence="5 6">
    <name type="scientific">Gluconacetobacter tumulisoli</name>
    <dbReference type="NCBI Taxonomy" id="1286189"/>
    <lineage>
        <taxon>Bacteria</taxon>
        <taxon>Pseudomonadati</taxon>
        <taxon>Pseudomonadota</taxon>
        <taxon>Alphaproteobacteria</taxon>
        <taxon>Acetobacterales</taxon>
        <taxon>Acetobacteraceae</taxon>
        <taxon>Gluconacetobacter</taxon>
    </lineage>
</organism>
<evidence type="ECO:0000256" key="3">
    <source>
        <dbReference type="ARBA" id="ARBA00023163"/>
    </source>
</evidence>
<name>A0A7W4KAJ8_9PROT</name>
<keyword evidence="3" id="KW-0804">Transcription</keyword>
<dbReference type="Proteomes" id="UP000578030">
    <property type="component" value="Unassembled WGS sequence"/>
</dbReference>
<evidence type="ECO:0000313" key="6">
    <source>
        <dbReference type="Proteomes" id="UP000578030"/>
    </source>
</evidence>
<dbReference type="EMBL" id="JABEQM010000026">
    <property type="protein sequence ID" value="MBB2203360.1"/>
    <property type="molecule type" value="Genomic_DNA"/>
</dbReference>
<dbReference type="SUPFAM" id="SSF46785">
    <property type="entry name" value="Winged helix' DNA-binding domain"/>
    <property type="match status" value="1"/>
</dbReference>
<comment type="caution">
    <text evidence="5">The sequence shown here is derived from an EMBL/GenBank/DDBJ whole genome shotgun (WGS) entry which is preliminary data.</text>
</comment>
<evidence type="ECO:0000313" key="5">
    <source>
        <dbReference type="EMBL" id="MBB2203360.1"/>
    </source>
</evidence>
<dbReference type="PANTHER" id="PTHR33204:SF29">
    <property type="entry name" value="TRANSCRIPTIONAL REGULATOR"/>
    <property type="match status" value="1"/>
</dbReference>
<dbReference type="PROSITE" id="PS51118">
    <property type="entry name" value="HTH_HXLR"/>
    <property type="match status" value="1"/>
</dbReference>